<comment type="caution">
    <text evidence="1">The sequence shown here is derived from an EMBL/GenBank/DDBJ whole genome shotgun (WGS) entry which is preliminary data.</text>
</comment>
<dbReference type="Proteomes" id="UP000242320">
    <property type="component" value="Unassembled WGS sequence"/>
</dbReference>
<accession>A0A1X2KPG4</accession>
<organism evidence="1 2">
    <name type="scientific">Mycolicibacterium vulneris</name>
    <dbReference type="NCBI Taxonomy" id="547163"/>
    <lineage>
        <taxon>Bacteria</taxon>
        <taxon>Bacillati</taxon>
        <taxon>Actinomycetota</taxon>
        <taxon>Actinomycetes</taxon>
        <taxon>Mycobacteriales</taxon>
        <taxon>Mycobacteriaceae</taxon>
        <taxon>Mycolicibacterium</taxon>
    </lineage>
</organism>
<dbReference type="EMBL" id="NCXM01000029">
    <property type="protein sequence ID" value="OSC23660.1"/>
    <property type="molecule type" value="Genomic_DNA"/>
</dbReference>
<proteinExistence type="predicted"/>
<sequence length="178" mass="19589">MESQHRSNGELASAATAWAEDLPAAARAATEAFVYLMRQYRVRPYDIATTCSSRFADRDAPPAGRSHFEIVCHFDVAAPFWPLTADADQVCGYAISSDGHCIRYERTSFSISPYAFGFIEQRAEFAPGCREVIRRATASNPAFVCKVLPARSAVHVIAKYLIDAAVTLIERRGPLAVE</sequence>
<gene>
    <name evidence="1" type="ORF">B8W69_23390</name>
</gene>
<evidence type="ECO:0000313" key="1">
    <source>
        <dbReference type="EMBL" id="OSC23660.1"/>
    </source>
</evidence>
<reference evidence="1 2" key="1">
    <citation type="submission" date="2017-04" db="EMBL/GenBank/DDBJ databases">
        <title>The new phylogeny of genus Mycobacterium.</title>
        <authorList>
            <person name="Tortoli E."/>
            <person name="Trovato A."/>
            <person name="Cirillo D.M."/>
        </authorList>
    </citation>
    <scope>NUCLEOTIDE SEQUENCE [LARGE SCALE GENOMIC DNA]</scope>
    <source>
        <strain evidence="1 2">DSM 45247</strain>
    </source>
</reference>
<evidence type="ECO:0000313" key="2">
    <source>
        <dbReference type="Proteomes" id="UP000242320"/>
    </source>
</evidence>
<name>A0A1X2KPG4_9MYCO</name>
<dbReference type="AlphaFoldDB" id="A0A1X2KPG4"/>
<protein>
    <submittedName>
        <fullName evidence="1">Uncharacterized protein</fullName>
    </submittedName>
</protein>
<keyword evidence="2" id="KW-1185">Reference proteome</keyword>